<organism evidence="2 3">
    <name type="scientific">Roseateles terrae</name>
    <dbReference type="NCBI Taxonomy" id="431060"/>
    <lineage>
        <taxon>Bacteria</taxon>
        <taxon>Pseudomonadati</taxon>
        <taxon>Pseudomonadota</taxon>
        <taxon>Betaproteobacteria</taxon>
        <taxon>Burkholderiales</taxon>
        <taxon>Sphaerotilaceae</taxon>
        <taxon>Roseateles</taxon>
    </lineage>
</organism>
<reference evidence="2 3" key="1">
    <citation type="submission" date="2020-08" db="EMBL/GenBank/DDBJ databases">
        <title>Genomic Encyclopedia of Type Strains, Phase III (KMG-III): the genomes of soil and plant-associated and newly described type strains.</title>
        <authorList>
            <person name="Whitman W."/>
        </authorList>
    </citation>
    <scope>NUCLEOTIDE SEQUENCE [LARGE SCALE GENOMIC DNA]</scope>
    <source>
        <strain evidence="2 3">CECT 7247</strain>
    </source>
</reference>
<evidence type="ECO:0000313" key="2">
    <source>
        <dbReference type="EMBL" id="MBB3195527.1"/>
    </source>
</evidence>
<gene>
    <name evidence="2" type="ORF">FHS28_002933</name>
</gene>
<accession>A0ABR6GTU7</accession>
<proteinExistence type="predicted"/>
<evidence type="ECO:0000256" key="1">
    <source>
        <dbReference type="SAM" id="MobiDB-lite"/>
    </source>
</evidence>
<feature type="region of interest" description="Disordered" evidence="1">
    <location>
        <begin position="29"/>
        <end position="101"/>
    </location>
</feature>
<dbReference type="EMBL" id="JACHXO010000005">
    <property type="protein sequence ID" value="MBB3195527.1"/>
    <property type="molecule type" value="Genomic_DNA"/>
</dbReference>
<dbReference type="Proteomes" id="UP000574369">
    <property type="component" value="Unassembled WGS sequence"/>
</dbReference>
<dbReference type="RefSeq" id="WP_088451717.1">
    <property type="nucleotide sequence ID" value="NZ_JACHXO010000005.1"/>
</dbReference>
<name>A0ABR6GTU7_9BURK</name>
<keyword evidence="3" id="KW-1185">Reference proteome</keyword>
<protein>
    <submittedName>
        <fullName evidence="2">Uncharacterized protein</fullName>
    </submittedName>
</protein>
<sequence length="101" mass="9993">MSSLIRIAVLTGVAALGYYAARGARSSLNAGWQRHGGEPAMPLGDGMAATPPTGGVAKASSALNPGEALNQQSRPAAGFPSRDSNDGKGVAPGLGDYARGA</sequence>
<evidence type="ECO:0000313" key="3">
    <source>
        <dbReference type="Proteomes" id="UP000574369"/>
    </source>
</evidence>
<comment type="caution">
    <text evidence="2">The sequence shown here is derived from an EMBL/GenBank/DDBJ whole genome shotgun (WGS) entry which is preliminary data.</text>
</comment>